<dbReference type="Proteomes" id="UP001178507">
    <property type="component" value="Unassembled WGS sequence"/>
</dbReference>
<organism evidence="2 3">
    <name type="scientific">Effrenium voratum</name>
    <dbReference type="NCBI Taxonomy" id="2562239"/>
    <lineage>
        <taxon>Eukaryota</taxon>
        <taxon>Sar</taxon>
        <taxon>Alveolata</taxon>
        <taxon>Dinophyceae</taxon>
        <taxon>Suessiales</taxon>
        <taxon>Symbiodiniaceae</taxon>
        <taxon>Effrenium</taxon>
    </lineage>
</organism>
<dbReference type="EMBL" id="CAUJNA010000624">
    <property type="protein sequence ID" value="CAJ1379363.1"/>
    <property type="molecule type" value="Genomic_DNA"/>
</dbReference>
<evidence type="ECO:0000256" key="1">
    <source>
        <dbReference type="SAM" id="Coils"/>
    </source>
</evidence>
<evidence type="ECO:0008006" key="4">
    <source>
        <dbReference type="Google" id="ProtNLM"/>
    </source>
</evidence>
<name>A0AA36I1L2_9DINO</name>
<reference evidence="2" key="1">
    <citation type="submission" date="2023-08" db="EMBL/GenBank/DDBJ databases">
        <authorList>
            <person name="Chen Y."/>
            <person name="Shah S."/>
            <person name="Dougan E. K."/>
            <person name="Thang M."/>
            <person name="Chan C."/>
        </authorList>
    </citation>
    <scope>NUCLEOTIDE SEQUENCE</scope>
</reference>
<feature type="coiled-coil region" evidence="1">
    <location>
        <begin position="9"/>
        <end position="43"/>
    </location>
</feature>
<comment type="caution">
    <text evidence="2">The sequence shown here is derived from an EMBL/GenBank/DDBJ whole genome shotgun (WGS) entry which is preliminary data.</text>
</comment>
<keyword evidence="1" id="KW-0175">Coiled coil</keyword>
<evidence type="ECO:0000313" key="3">
    <source>
        <dbReference type="Proteomes" id="UP001178507"/>
    </source>
</evidence>
<dbReference type="AlphaFoldDB" id="A0AA36I1L2"/>
<protein>
    <recommendedName>
        <fullName evidence="4">EF-hand domain-containing protein</fullName>
    </recommendedName>
</protein>
<gene>
    <name evidence="2" type="ORF">EVOR1521_LOCUS7625</name>
</gene>
<proteinExistence type="predicted"/>
<evidence type="ECO:0000313" key="2">
    <source>
        <dbReference type="EMBL" id="CAJ1379363.1"/>
    </source>
</evidence>
<accession>A0AA36I1L2</accession>
<sequence>MGAAISQQILELQGEEQTATARSQELEREVKSLDQSYKRYRDLCYTYGAAILRTPDGFLGAKSEDSKRRGIEALVEVLANRFGWPEVAFLRLDRRGAGRLGAQELRMGLLLGAKVDFPAVTGLTAEALLAAIDRRGAGFITASDLAACRPELWKSCGARPPELEEKFRASPGV</sequence>
<keyword evidence="3" id="KW-1185">Reference proteome</keyword>